<keyword evidence="2" id="KW-1185">Reference proteome</keyword>
<dbReference type="SUPFAM" id="SSF57938">
    <property type="entry name" value="DnaJ/Hsp40 cysteine-rich domain"/>
    <property type="match status" value="1"/>
</dbReference>
<dbReference type="GO" id="GO:0004177">
    <property type="term" value="F:aminopeptidase activity"/>
    <property type="evidence" value="ECO:0007669"/>
    <property type="project" value="UniProtKB-KW"/>
</dbReference>
<dbReference type="RefSeq" id="WP_272445015.1">
    <property type="nucleotide sequence ID" value="NZ_JAMQKC010000002.1"/>
</dbReference>
<name>A0A9X4ADW2_9BACI</name>
<comment type="caution">
    <text evidence="1">The sequence shown here is derived from an EMBL/GenBank/DDBJ whole genome shotgun (WGS) entry which is preliminary data.</text>
</comment>
<dbReference type="Proteomes" id="UP001145069">
    <property type="component" value="Unassembled WGS sequence"/>
</dbReference>
<dbReference type="EMBL" id="JAMQKC010000002">
    <property type="protein sequence ID" value="MDC3416032.1"/>
    <property type="molecule type" value="Genomic_DNA"/>
</dbReference>
<gene>
    <name evidence="1" type="ORF">NC799_03785</name>
</gene>
<dbReference type="Gene3D" id="6.20.20.10">
    <property type="match status" value="1"/>
</dbReference>
<sequence length="68" mass="7786">MRKISIFNAVSDWVDGRYQKRVAKMKEEGKCPDCSGRGVEMYAYEHFYGSSLHCPGCNGSGLFEDWEK</sequence>
<protein>
    <submittedName>
        <fullName evidence="1">Methionine aminopeptidase</fullName>
    </submittedName>
</protein>
<keyword evidence="1" id="KW-0378">Hydrolase</keyword>
<accession>A0A9X4ADW2</accession>
<proteinExistence type="predicted"/>
<dbReference type="InterPro" id="IPR036410">
    <property type="entry name" value="HSP_DnaJ_Cys-rich_dom_sf"/>
</dbReference>
<reference evidence="1" key="1">
    <citation type="submission" date="2022-06" db="EMBL/GenBank/DDBJ databases">
        <title>Aquibacillus sp. a new bacterium isolated from soil saline samples.</title>
        <authorList>
            <person name="Galisteo C."/>
            <person name="De La Haba R."/>
            <person name="Sanchez-Porro C."/>
            <person name="Ventosa A."/>
        </authorList>
    </citation>
    <scope>NUCLEOTIDE SEQUENCE</scope>
    <source>
        <strain evidence="1">3ASR75-54</strain>
    </source>
</reference>
<organism evidence="1 2">
    <name type="scientific">Aquibacillus salsiterrae</name>
    <dbReference type="NCBI Taxonomy" id="2950439"/>
    <lineage>
        <taxon>Bacteria</taxon>
        <taxon>Bacillati</taxon>
        <taxon>Bacillota</taxon>
        <taxon>Bacilli</taxon>
        <taxon>Bacillales</taxon>
        <taxon>Bacillaceae</taxon>
        <taxon>Aquibacillus</taxon>
    </lineage>
</organism>
<evidence type="ECO:0000313" key="2">
    <source>
        <dbReference type="Proteomes" id="UP001145069"/>
    </source>
</evidence>
<evidence type="ECO:0000313" key="1">
    <source>
        <dbReference type="EMBL" id="MDC3416032.1"/>
    </source>
</evidence>
<keyword evidence="1" id="KW-0031">Aminopeptidase</keyword>
<dbReference type="AlphaFoldDB" id="A0A9X4ADW2"/>
<keyword evidence="1" id="KW-0645">Protease</keyword>